<comment type="caution">
    <text evidence="2">The sequence shown here is derived from an EMBL/GenBank/DDBJ whole genome shotgun (WGS) entry which is preliminary data.</text>
</comment>
<accession>A0A9W6V6P2</accession>
<keyword evidence="3" id="KW-1185">Reference proteome</keyword>
<sequence>MLINPGSPWPPPGHSRMRARWQSWLAWWGGDPAELKQHTPASAPGGYWHRRALKPGQSEIHVPLAADICRTSAELVAGDTPAIVWDDDDTTVQAACDDLLQQVGFANTLLEGVETGAAMGDWYLRPTWDLAVSDLPTLTVAAADEVLPTFRFGRLRDCVFVTVLDAPSGWNARGKGEVWRWLEHHEPNQIRHELWLGTETSVGTLLPLTDHPTTADLDGVIDTKEIRPGGILAERIPNDLPNPLARPLPLGRSDLQGIETLLDQLDAAWDSWMRDLDLGKMRIMLSREMLQPVATSGKWGRGSSAPAKGFDIDDAAFVPLEMPMEDGGKVTPITPIEFKLRVQEHADTVFALVETIVQRAGYAPQTFGMNVDGQLSGTAMRRREQRSYRTRDRKRRYARAAIERAVETLMLINSLPPFNGPKPTQRPTLEWRETDQSDPLETAQTIELLRRAKALSTEYAVRMTHPDWDDDQITAEVKAIEKEEQASLAPSPFGDGTDPVVPRNPAPVDGEE</sequence>
<evidence type="ECO:0000256" key="1">
    <source>
        <dbReference type="SAM" id="MobiDB-lite"/>
    </source>
</evidence>
<reference evidence="2" key="1">
    <citation type="submission" date="2023-02" db="EMBL/GenBank/DDBJ databases">
        <title>Actinokineospora globicatena NBRC 15670.</title>
        <authorList>
            <person name="Ichikawa N."/>
            <person name="Sato H."/>
            <person name="Tonouchi N."/>
        </authorList>
    </citation>
    <scope>NUCLEOTIDE SEQUENCE</scope>
    <source>
        <strain evidence="2">NBRC 15670</strain>
    </source>
</reference>
<dbReference type="Pfam" id="PF05133">
    <property type="entry name" value="SPP1_portal"/>
    <property type="match status" value="1"/>
</dbReference>
<evidence type="ECO:0000313" key="2">
    <source>
        <dbReference type="EMBL" id="GLW91790.1"/>
    </source>
</evidence>
<evidence type="ECO:0008006" key="4">
    <source>
        <dbReference type="Google" id="ProtNLM"/>
    </source>
</evidence>
<proteinExistence type="predicted"/>
<dbReference type="Proteomes" id="UP001165042">
    <property type="component" value="Unassembled WGS sequence"/>
</dbReference>
<gene>
    <name evidence="2" type="ORF">Aglo03_26060</name>
</gene>
<feature type="region of interest" description="Disordered" evidence="1">
    <location>
        <begin position="481"/>
        <end position="512"/>
    </location>
</feature>
<dbReference type="InterPro" id="IPR021145">
    <property type="entry name" value="Portal_protein_SPP1_Gp6-like"/>
</dbReference>
<protein>
    <recommendedName>
        <fullName evidence="4">Phage portal protein, SPP1 Gp6-like</fullName>
    </recommendedName>
</protein>
<dbReference type="EMBL" id="BSSD01000003">
    <property type="protein sequence ID" value="GLW91790.1"/>
    <property type="molecule type" value="Genomic_DNA"/>
</dbReference>
<evidence type="ECO:0000313" key="3">
    <source>
        <dbReference type="Proteomes" id="UP001165042"/>
    </source>
</evidence>
<name>A0A9W6V6P2_9PSEU</name>
<organism evidence="2 3">
    <name type="scientific">Actinokineospora globicatena</name>
    <dbReference type="NCBI Taxonomy" id="103729"/>
    <lineage>
        <taxon>Bacteria</taxon>
        <taxon>Bacillati</taxon>
        <taxon>Actinomycetota</taxon>
        <taxon>Actinomycetes</taxon>
        <taxon>Pseudonocardiales</taxon>
        <taxon>Pseudonocardiaceae</taxon>
        <taxon>Actinokineospora</taxon>
    </lineage>
</organism>
<feature type="region of interest" description="Disordered" evidence="1">
    <location>
        <begin position="416"/>
        <end position="441"/>
    </location>
</feature>
<dbReference type="AlphaFoldDB" id="A0A9W6V6P2"/>